<dbReference type="EMBL" id="JAUEPR010000020">
    <property type="protein sequence ID" value="KAK0476440.1"/>
    <property type="molecule type" value="Genomic_DNA"/>
</dbReference>
<comment type="caution">
    <text evidence="1">The sequence shown here is derived from an EMBL/GenBank/DDBJ whole genome shotgun (WGS) entry which is preliminary data.</text>
</comment>
<gene>
    <name evidence="1" type="ORF">IW261DRAFT_1421738</name>
</gene>
<evidence type="ECO:0000313" key="1">
    <source>
        <dbReference type="EMBL" id="KAK0476440.1"/>
    </source>
</evidence>
<proteinExistence type="predicted"/>
<dbReference type="Proteomes" id="UP001175227">
    <property type="component" value="Unassembled WGS sequence"/>
</dbReference>
<protein>
    <submittedName>
        <fullName evidence="1">Uncharacterized protein</fullName>
    </submittedName>
</protein>
<evidence type="ECO:0000313" key="2">
    <source>
        <dbReference type="Proteomes" id="UP001175227"/>
    </source>
</evidence>
<organism evidence="1 2">
    <name type="scientific">Armillaria novae-zelandiae</name>
    <dbReference type="NCBI Taxonomy" id="153914"/>
    <lineage>
        <taxon>Eukaryota</taxon>
        <taxon>Fungi</taxon>
        <taxon>Dikarya</taxon>
        <taxon>Basidiomycota</taxon>
        <taxon>Agaricomycotina</taxon>
        <taxon>Agaricomycetes</taxon>
        <taxon>Agaricomycetidae</taxon>
        <taxon>Agaricales</taxon>
        <taxon>Marasmiineae</taxon>
        <taxon>Physalacriaceae</taxon>
        <taxon>Armillaria</taxon>
    </lineage>
</organism>
<dbReference type="AlphaFoldDB" id="A0AA39P2M9"/>
<accession>A0AA39P2M9</accession>
<sequence length="237" mass="27693">MFNFLWLCPYLSTGTKFLRLSPLDIPPSLRSSPGGKTLTFDPIYRWWLDERVDRYLWEHMLLLRQIQILAPRYPRPKFLVKRLRPTLEFRRAILTSSFPFKFLITVWMIGGVALIPCNLPFKFAALPEYDVYGAWIGGPLLRMQYYDISSVVMSQKLDIDNFEPESFIVIELPRLTPEKRGIQFIIEDYILSGCVNYTKEHQDDTATLFEGQKLTLEKADGTPVVLTLRKDHFPAPW</sequence>
<reference evidence="1" key="1">
    <citation type="submission" date="2023-06" db="EMBL/GenBank/DDBJ databases">
        <authorList>
            <consortium name="Lawrence Berkeley National Laboratory"/>
            <person name="Ahrendt S."/>
            <person name="Sahu N."/>
            <person name="Indic B."/>
            <person name="Wong-Bajracharya J."/>
            <person name="Merenyi Z."/>
            <person name="Ke H.-M."/>
            <person name="Monk M."/>
            <person name="Kocsube S."/>
            <person name="Drula E."/>
            <person name="Lipzen A."/>
            <person name="Balint B."/>
            <person name="Henrissat B."/>
            <person name="Andreopoulos B."/>
            <person name="Martin F.M."/>
            <person name="Harder C.B."/>
            <person name="Rigling D."/>
            <person name="Ford K.L."/>
            <person name="Foster G.D."/>
            <person name="Pangilinan J."/>
            <person name="Papanicolaou A."/>
            <person name="Barry K."/>
            <person name="LaButti K."/>
            <person name="Viragh M."/>
            <person name="Koriabine M."/>
            <person name="Yan M."/>
            <person name="Riley R."/>
            <person name="Champramary S."/>
            <person name="Plett K.L."/>
            <person name="Tsai I.J."/>
            <person name="Slot J."/>
            <person name="Sipos G."/>
            <person name="Plett J."/>
            <person name="Nagy L.G."/>
            <person name="Grigoriev I.V."/>
        </authorList>
    </citation>
    <scope>NUCLEOTIDE SEQUENCE</scope>
    <source>
        <strain evidence="1">ICMP 16352</strain>
    </source>
</reference>
<keyword evidence="2" id="KW-1185">Reference proteome</keyword>
<name>A0AA39P2M9_9AGAR</name>